<feature type="compositionally biased region" description="Pro residues" evidence="1">
    <location>
        <begin position="1"/>
        <end position="16"/>
    </location>
</feature>
<organism evidence="2 3">
    <name type="scientific">Agromyces ramosus</name>
    <dbReference type="NCBI Taxonomy" id="33879"/>
    <lineage>
        <taxon>Bacteria</taxon>
        <taxon>Bacillati</taxon>
        <taxon>Actinomycetota</taxon>
        <taxon>Actinomycetes</taxon>
        <taxon>Micrococcales</taxon>
        <taxon>Microbacteriaceae</taxon>
        <taxon>Agromyces</taxon>
    </lineage>
</organism>
<evidence type="ECO:0000313" key="3">
    <source>
        <dbReference type="Proteomes" id="UP001239083"/>
    </source>
</evidence>
<evidence type="ECO:0000256" key="1">
    <source>
        <dbReference type="SAM" id="MobiDB-lite"/>
    </source>
</evidence>
<feature type="compositionally biased region" description="Acidic residues" evidence="1">
    <location>
        <begin position="17"/>
        <end position="30"/>
    </location>
</feature>
<proteinExistence type="predicted"/>
<accession>A0ABU0R5I5</accession>
<protein>
    <submittedName>
        <fullName evidence="2">Uncharacterized protein</fullName>
    </submittedName>
</protein>
<feature type="region of interest" description="Disordered" evidence="1">
    <location>
        <begin position="1"/>
        <end position="37"/>
    </location>
</feature>
<dbReference type="EMBL" id="JAUSYY010000001">
    <property type="protein sequence ID" value="MDQ0893343.1"/>
    <property type="molecule type" value="Genomic_DNA"/>
</dbReference>
<sequence>MTETPTPEPTRTPPPDADADGLIDLLDDFPQDPSRSKQLRYASGAPVVEGYPLVVDTAQLDERLVNWIKTPQAVALAPGVYVGYNPAVTDLATYLESNVGDGDCAVRDLYEFGGGACWDGVLASPAEPQP</sequence>
<evidence type="ECO:0000313" key="2">
    <source>
        <dbReference type="EMBL" id="MDQ0893343.1"/>
    </source>
</evidence>
<comment type="caution">
    <text evidence="2">The sequence shown here is derived from an EMBL/GenBank/DDBJ whole genome shotgun (WGS) entry which is preliminary data.</text>
</comment>
<dbReference type="Proteomes" id="UP001239083">
    <property type="component" value="Unassembled WGS sequence"/>
</dbReference>
<keyword evidence="3" id="KW-1185">Reference proteome</keyword>
<gene>
    <name evidence="2" type="ORF">QFZ26_000898</name>
</gene>
<name>A0ABU0R5I5_9MICO</name>
<reference evidence="2 3" key="1">
    <citation type="submission" date="2023-07" db="EMBL/GenBank/DDBJ databases">
        <title>Comparative genomics of wheat-associated soil bacteria to identify genetic determinants of phenazine resistance.</title>
        <authorList>
            <person name="Mouncey N."/>
        </authorList>
    </citation>
    <scope>NUCLEOTIDE SEQUENCE [LARGE SCALE GENOMIC DNA]</scope>
    <source>
        <strain evidence="2 3">V3I3</strain>
    </source>
</reference>